<gene>
    <name evidence="1" type="ORF">FHR70_003722</name>
</gene>
<keyword evidence="2" id="KW-1185">Reference proteome</keyword>
<dbReference type="Proteomes" id="UP000532010">
    <property type="component" value="Unassembled WGS sequence"/>
</dbReference>
<accession>A0A7W4VP46</accession>
<name>A0A7W4VP46_9HYPH</name>
<dbReference type="RefSeq" id="WP_183452817.1">
    <property type="nucleotide sequence ID" value="NZ_JACHWB010000005.1"/>
</dbReference>
<sequence length="132" mass="15306">MPQDRLAYLNALGSLPWSQENTCWHFVQRVRRDLFGVDDLPTIAPDLVSHPERRKAIFDSHSARSDWIEVKTPQDGDLAIMTKAHDLHVGIWLLVGSRGLIWHSDIGHNLVSETIMEVTQLRRWKLTFYRHA</sequence>
<dbReference type="Gene3D" id="3.90.1720.10">
    <property type="entry name" value="endopeptidase domain like (from Nostoc punctiforme)"/>
    <property type="match status" value="1"/>
</dbReference>
<dbReference type="AlphaFoldDB" id="A0A7W4VP46"/>
<organism evidence="1 2">
    <name type="scientific">Microvirga lupini</name>
    <dbReference type="NCBI Taxonomy" id="420324"/>
    <lineage>
        <taxon>Bacteria</taxon>
        <taxon>Pseudomonadati</taxon>
        <taxon>Pseudomonadota</taxon>
        <taxon>Alphaproteobacteria</taxon>
        <taxon>Hyphomicrobiales</taxon>
        <taxon>Methylobacteriaceae</taxon>
        <taxon>Microvirga</taxon>
    </lineage>
</organism>
<proteinExistence type="predicted"/>
<comment type="caution">
    <text evidence="1">The sequence shown here is derived from an EMBL/GenBank/DDBJ whole genome shotgun (WGS) entry which is preliminary data.</text>
</comment>
<evidence type="ECO:0000313" key="2">
    <source>
        <dbReference type="Proteomes" id="UP000532010"/>
    </source>
</evidence>
<reference evidence="1 2" key="1">
    <citation type="submission" date="2020-08" db="EMBL/GenBank/DDBJ databases">
        <title>The Agave Microbiome: Exploring the role of microbial communities in plant adaptations to desert environments.</title>
        <authorList>
            <person name="Partida-Martinez L.P."/>
        </authorList>
    </citation>
    <scope>NUCLEOTIDE SEQUENCE [LARGE SCALE GENOMIC DNA]</scope>
    <source>
        <strain evidence="1 2">AT3.9</strain>
    </source>
</reference>
<evidence type="ECO:0008006" key="3">
    <source>
        <dbReference type="Google" id="ProtNLM"/>
    </source>
</evidence>
<evidence type="ECO:0000313" key="1">
    <source>
        <dbReference type="EMBL" id="MBB3020636.1"/>
    </source>
</evidence>
<protein>
    <recommendedName>
        <fullName evidence="3">NlpC/P60 family protein</fullName>
    </recommendedName>
</protein>
<dbReference type="EMBL" id="JACHWB010000005">
    <property type="protein sequence ID" value="MBB3020636.1"/>
    <property type="molecule type" value="Genomic_DNA"/>
</dbReference>